<evidence type="ECO:0000256" key="6">
    <source>
        <dbReference type="ARBA" id="ARBA00022842"/>
    </source>
</evidence>
<evidence type="ECO:0000256" key="7">
    <source>
        <dbReference type="ARBA" id="ARBA00023239"/>
    </source>
</evidence>
<dbReference type="PANTHER" id="PTHR42905:SF5">
    <property type="entry name" value="CARBOXYVINYL-CARBOXYPHOSPHONATE PHOSPHORYLMUTASE, CHLOROPLASTIC"/>
    <property type="match status" value="1"/>
</dbReference>
<evidence type="ECO:0000256" key="1">
    <source>
        <dbReference type="ARBA" id="ARBA00001050"/>
    </source>
</evidence>
<dbReference type="InterPro" id="IPR039556">
    <property type="entry name" value="ICL/PEPM"/>
</dbReference>
<evidence type="ECO:0000256" key="11">
    <source>
        <dbReference type="HAMAP-Rule" id="MF_01939"/>
    </source>
</evidence>
<evidence type="ECO:0000256" key="3">
    <source>
        <dbReference type="ARBA" id="ARBA00009282"/>
    </source>
</evidence>
<feature type="binding site" evidence="11">
    <location>
        <begin position="125"/>
        <end position="126"/>
    </location>
    <ligand>
        <name>substrate</name>
    </ligand>
</feature>
<dbReference type="FunFam" id="3.20.20.60:FF:000009">
    <property type="entry name" value="2-methylisocitrate lyase"/>
    <property type="match status" value="1"/>
</dbReference>
<dbReference type="Proteomes" id="UP000032866">
    <property type="component" value="Chromosome 2"/>
</dbReference>
<comment type="function">
    <text evidence="12">Catalyzes the thermodynamically favored C-C bond cleavage of (2R,3S)-2-methylisocitrate to yield pyruvate and succinate.</text>
</comment>
<comment type="pathway">
    <text evidence="11 12">Organic acid metabolism; propanoate degradation.</text>
</comment>
<feature type="binding site" evidence="11">
    <location>
        <position position="190"/>
    </location>
    <ligand>
        <name>substrate</name>
    </ligand>
</feature>
<evidence type="ECO:0000256" key="9">
    <source>
        <dbReference type="ARBA" id="ARBA00057039"/>
    </source>
</evidence>
<evidence type="ECO:0000256" key="2">
    <source>
        <dbReference type="ARBA" id="ARBA00001946"/>
    </source>
</evidence>
<comment type="cofactor">
    <cofactor evidence="2 11">
        <name>Mg(2+)</name>
        <dbReference type="ChEBI" id="CHEBI:18420"/>
    </cofactor>
</comment>
<dbReference type="EC" id="4.1.3.30" evidence="4 11"/>
<dbReference type="InterPro" id="IPR012695">
    <property type="entry name" value="PrpB"/>
</dbReference>
<comment type="catalytic activity">
    <reaction evidence="1 11 12">
        <text>(2S,3R)-3-hydroxybutane-1,2,3-tricarboxylate = pyruvate + succinate</text>
        <dbReference type="Rhea" id="RHEA:16809"/>
        <dbReference type="ChEBI" id="CHEBI:15361"/>
        <dbReference type="ChEBI" id="CHEBI:30031"/>
        <dbReference type="ChEBI" id="CHEBI:57429"/>
        <dbReference type="EC" id="4.1.3.30"/>
    </reaction>
</comment>
<evidence type="ECO:0000313" key="14">
    <source>
        <dbReference type="Proteomes" id="UP000032866"/>
    </source>
</evidence>
<evidence type="ECO:0000256" key="5">
    <source>
        <dbReference type="ARBA" id="ARBA00022723"/>
    </source>
</evidence>
<dbReference type="PROSITE" id="PS00161">
    <property type="entry name" value="ISOCITRATE_LYASE"/>
    <property type="match status" value="1"/>
</dbReference>
<proteinExistence type="inferred from homology"/>
<accession>A0A9W3PCZ1</accession>
<dbReference type="AlphaFoldDB" id="A0A9W3PCZ1"/>
<gene>
    <name evidence="11" type="primary">prpB</name>
    <name evidence="13" type="ORF">GEM_5706</name>
</gene>
<dbReference type="SUPFAM" id="SSF51621">
    <property type="entry name" value="Phosphoenolpyruvate/pyruvate domain"/>
    <property type="match status" value="1"/>
</dbReference>
<reference evidence="13 14" key="1">
    <citation type="journal article" date="2012" name="J. Bacteriol.">
        <title>Complete Genome Sequence of Burkholderia sp. Strain GG4, a Betaproteobacterium That Reduces 3-Oxo-N-Acylhomoserine Lactones and Produces Different N-Acylhomoserine Lactones.</title>
        <authorList>
            <person name="Hong K.W."/>
            <person name="Koh C.L."/>
            <person name="Sam C.K."/>
            <person name="Yin W.F."/>
            <person name="Chan K.G."/>
        </authorList>
    </citation>
    <scope>NUCLEOTIDE SEQUENCE [LARGE SCALE GENOMIC DNA]</scope>
    <source>
        <strain evidence="13 14">GG4</strain>
    </source>
</reference>
<feature type="binding site" evidence="11">
    <location>
        <position position="160"/>
    </location>
    <ligand>
        <name>substrate</name>
    </ligand>
</feature>
<evidence type="ECO:0000256" key="10">
    <source>
        <dbReference type="ARBA" id="ARBA00073849"/>
    </source>
</evidence>
<dbReference type="KEGG" id="bct:GEM_5706"/>
<dbReference type="GO" id="GO:0000287">
    <property type="term" value="F:magnesium ion binding"/>
    <property type="evidence" value="ECO:0007669"/>
    <property type="project" value="UniProtKB-UniRule"/>
</dbReference>
<dbReference type="PANTHER" id="PTHR42905">
    <property type="entry name" value="PHOSPHOENOLPYRUVATE CARBOXYLASE"/>
    <property type="match status" value="1"/>
</dbReference>
<feature type="binding site" evidence="11">
    <location>
        <position position="88"/>
    </location>
    <ligand>
        <name>Mg(2+)</name>
        <dbReference type="ChEBI" id="CHEBI:18420"/>
    </ligand>
</feature>
<feature type="binding site" evidence="11">
    <location>
        <begin position="212"/>
        <end position="214"/>
    </location>
    <ligand>
        <name>substrate</name>
    </ligand>
</feature>
<dbReference type="InterPro" id="IPR018523">
    <property type="entry name" value="Isocitrate_lyase_ph_CS"/>
</dbReference>
<feature type="binding site" evidence="11">
    <location>
        <position position="272"/>
    </location>
    <ligand>
        <name>substrate</name>
    </ligand>
</feature>
<organism evidence="13 14">
    <name type="scientific">Burkholderia cepacia GG4</name>
    <dbReference type="NCBI Taxonomy" id="1009846"/>
    <lineage>
        <taxon>Bacteria</taxon>
        <taxon>Pseudomonadati</taxon>
        <taxon>Pseudomonadota</taxon>
        <taxon>Betaproteobacteria</taxon>
        <taxon>Burkholderiales</taxon>
        <taxon>Burkholderiaceae</taxon>
        <taxon>Burkholderia</taxon>
        <taxon>Burkholderia cepacia complex</taxon>
    </lineage>
</organism>
<name>A0A9W3PCZ1_BURCE</name>
<evidence type="ECO:0000256" key="8">
    <source>
        <dbReference type="ARBA" id="ARBA00044762"/>
    </source>
</evidence>
<protein>
    <recommendedName>
        <fullName evidence="10 11">2-methylisocitrate lyase</fullName>
        <shortName evidence="11">2-MIC</shortName>
        <shortName evidence="11">MICL</shortName>
        <ecNumber evidence="4 11">4.1.3.30</ecNumber>
    </recommendedName>
    <alternativeName>
        <fullName evidence="11">(2R,3S)-2-methylisocitrate lyase</fullName>
    </alternativeName>
</protein>
<keyword evidence="5 11" id="KW-0479">Metal-binding</keyword>
<dbReference type="GO" id="GO:0019629">
    <property type="term" value="P:propionate catabolic process, 2-methylcitrate cycle"/>
    <property type="evidence" value="ECO:0007669"/>
    <property type="project" value="UniProtKB-UniRule"/>
</dbReference>
<dbReference type="InterPro" id="IPR015813">
    <property type="entry name" value="Pyrv/PenolPyrv_kinase-like_dom"/>
</dbReference>
<dbReference type="Gene3D" id="3.20.20.60">
    <property type="entry name" value="Phosphoenolpyruvate-binding domains"/>
    <property type="match status" value="1"/>
</dbReference>
<comment type="function">
    <text evidence="9">Involved in the catabolism of short chain fatty acids (SCFA) via the 2-methylcitrate cycle I (propionate degradation route). Catalyzes the thermodynamically favored C-C bond cleavage of (2R,3S)-2-methylisocitrate to yield pyruvate and succinate via an alpha-carboxy-carbanion intermediate.</text>
</comment>
<dbReference type="NCBIfam" id="TIGR02317">
    <property type="entry name" value="prpB"/>
    <property type="match status" value="1"/>
</dbReference>
<feature type="binding site" evidence="11">
    <location>
        <position position="90"/>
    </location>
    <ligand>
        <name>Mg(2+)</name>
        <dbReference type="ChEBI" id="CHEBI:18420"/>
    </ligand>
</feature>
<evidence type="ECO:0000313" key="13">
    <source>
        <dbReference type="EMBL" id="AFQ52090.1"/>
    </source>
</evidence>
<dbReference type="EMBL" id="CP003775">
    <property type="protein sequence ID" value="AFQ52090.1"/>
    <property type="molecule type" value="Genomic_DNA"/>
</dbReference>
<evidence type="ECO:0000256" key="4">
    <source>
        <dbReference type="ARBA" id="ARBA00012260"/>
    </source>
</evidence>
<dbReference type="Pfam" id="PF13714">
    <property type="entry name" value="PEP_mutase"/>
    <property type="match status" value="1"/>
</dbReference>
<comment type="subunit">
    <text evidence="8 11">Homotetramer; dimer of dimers.</text>
</comment>
<dbReference type="RefSeq" id="WP_014900844.1">
    <property type="nucleotide sequence ID" value="NC_018514.1"/>
</dbReference>
<keyword evidence="6 11" id="KW-0460">Magnesium</keyword>
<dbReference type="InterPro" id="IPR040442">
    <property type="entry name" value="Pyrv_kinase-like_dom_sf"/>
</dbReference>
<dbReference type="CDD" id="cd00377">
    <property type="entry name" value="ICL_PEPM"/>
    <property type="match status" value="1"/>
</dbReference>
<feature type="binding site" evidence="11">
    <location>
        <position position="243"/>
    </location>
    <ligand>
        <name>substrate</name>
    </ligand>
</feature>
<dbReference type="GO" id="GO:0046421">
    <property type="term" value="F:methylisocitrate lyase activity"/>
    <property type="evidence" value="ECO:0007669"/>
    <property type="project" value="UniProtKB-UniRule"/>
</dbReference>
<sequence>MSNTHLQSAGAKFRAAVAAEQPLQVVGAITAYAAKMAQAVGFKAVYLSGGGVAANSLGIPDLGISTMEDVLIDANRITNATDLPLLVDIDTGWGGAFNIARTVRSFIKAGVAAVHLEDQVGQKRCGHRPGKEVVPADEMADRIKAAVDARTDDQFVIMARTDAAAAEGIDSAIERAVAYVEAGADMIFPEAMKSLDDYRRFKAAVKVPILANLTEFGSTPLFTLDELREANVDIALYCCGAYRAMNKAALNFYETLRRDGTQKAAVPTMQTRAELYDFLGYHAYERKLDELFAQGKK</sequence>
<comment type="function">
    <text evidence="11">Involved in the catabolism of short chain fatty acids (SCFA) via the 2-methylcitrate cycle (propionate degradation route). Catalyzes the thermodynamically favored C-C bond cleavage of (2R,3S)-2-methylisocitrate to yield pyruvate and succinate via an alpha-carboxy-carbanion intermediate.</text>
</comment>
<dbReference type="HAMAP" id="MF_01939">
    <property type="entry name" value="PrpB"/>
    <property type="match status" value="1"/>
</dbReference>
<dbReference type="NCBIfam" id="NF008455">
    <property type="entry name" value="PRK11320.1"/>
    <property type="match status" value="1"/>
</dbReference>
<evidence type="ECO:0000256" key="12">
    <source>
        <dbReference type="RuleBase" id="RU361121"/>
    </source>
</evidence>
<comment type="similarity">
    <text evidence="3 11 12">Belongs to the isocitrate lyase/PEP mutase superfamily. Methylisocitrate lyase family.</text>
</comment>
<keyword evidence="7 11" id="KW-0456">Lyase</keyword>
<feature type="binding site" evidence="11">
    <location>
        <begin position="48"/>
        <end position="50"/>
    </location>
    <ligand>
        <name>substrate</name>
    </ligand>
</feature>